<organism evidence="2 3">
    <name type="scientific">Bosea vaviloviae</name>
    <dbReference type="NCBI Taxonomy" id="1526658"/>
    <lineage>
        <taxon>Bacteria</taxon>
        <taxon>Pseudomonadati</taxon>
        <taxon>Pseudomonadota</taxon>
        <taxon>Alphaproteobacteria</taxon>
        <taxon>Hyphomicrobiales</taxon>
        <taxon>Boseaceae</taxon>
        <taxon>Bosea</taxon>
    </lineage>
</organism>
<dbReference type="SUPFAM" id="SSF53756">
    <property type="entry name" value="UDP-Glycosyltransferase/glycogen phosphorylase"/>
    <property type="match status" value="1"/>
</dbReference>
<feature type="domain" description="Glycosyl transferase family 28 C-terminal" evidence="1">
    <location>
        <begin position="264"/>
        <end position="336"/>
    </location>
</feature>
<evidence type="ECO:0000259" key="1">
    <source>
        <dbReference type="Pfam" id="PF04101"/>
    </source>
</evidence>
<dbReference type="EMBL" id="LGSZ01000047">
    <property type="protein sequence ID" value="KPH79991.1"/>
    <property type="molecule type" value="Genomic_DNA"/>
</dbReference>
<dbReference type="Proteomes" id="UP000037822">
    <property type="component" value="Unassembled WGS sequence"/>
</dbReference>
<protein>
    <submittedName>
        <fullName evidence="2">Membrane protein</fullName>
    </submittedName>
</protein>
<proteinExistence type="predicted"/>
<dbReference type="Gene3D" id="3.40.50.2000">
    <property type="entry name" value="Glycogen Phosphorylase B"/>
    <property type="match status" value="1"/>
</dbReference>
<reference evidence="2 3" key="1">
    <citation type="submission" date="2015-07" db="EMBL/GenBank/DDBJ databases">
        <title>Whole genome sequencing of Bosea vaviloviae isolated from cave pool.</title>
        <authorList>
            <person name="Tan N.E.H."/>
            <person name="Lee Y.P."/>
            <person name="Gan H.M."/>
            <person name="Barton H."/>
            <person name="Savka M.A."/>
        </authorList>
    </citation>
    <scope>NUCLEOTIDE SEQUENCE [LARGE SCALE GENOMIC DNA]</scope>
    <source>
        <strain evidence="2 3">SD260</strain>
    </source>
</reference>
<dbReference type="PANTHER" id="PTHR21015:SF28">
    <property type="entry name" value="SLL1722 PROTEIN"/>
    <property type="match status" value="1"/>
</dbReference>
<dbReference type="PATRIC" id="fig|1526658.3.peg.4519"/>
<dbReference type="RefSeq" id="WP_054209996.1">
    <property type="nucleotide sequence ID" value="NZ_LGSZ01000047.1"/>
</dbReference>
<dbReference type="InterPro" id="IPR007235">
    <property type="entry name" value="Glyco_trans_28_C"/>
</dbReference>
<dbReference type="PANTHER" id="PTHR21015">
    <property type="entry name" value="UDP-N-ACETYLGLUCOSAMINE--N-ACETYLMURAMYL-(PENTAPEPTIDE) PYROPHOSPHORYL-UNDECAPRENOL N-ACETYLGLUCOSAMINE TRANSFERASE 1"/>
    <property type="match status" value="1"/>
</dbReference>
<evidence type="ECO:0000313" key="2">
    <source>
        <dbReference type="EMBL" id="KPH79991.1"/>
    </source>
</evidence>
<accession>A0A0N0MAR6</accession>
<gene>
    <name evidence="2" type="ORF">AE618_15725</name>
</gene>
<dbReference type="GO" id="GO:0016758">
    <property type="term" value="F:hexosyltransferase activity"/>
    <property type="evidence" value="ECO:0007669"/>
    <property type="project" value="InterPro"/>
</dbReference>
<evidence type="ECO:0000313" key="3">
    <source>
        <dbReference type="Proteomes" id="UP000037822"/>
    </source>
</evidence>
<dbReference type="AlphaFoldDB" id="A0A0N0MAR6"/>
<sequence>MPFNVVDLAGAERAPRSPHAPRVLIYSHDTFGLGHIRRCRAIANSLVASFPHISVIIVSGSSVISSFQFGDGVDYVRIPGIEKQSDGRYGPHHLNLDLNDTIRLRTDIIKQVVLSFDPDVVIVDKEPVGLRGELVPALDILRRRGARIVLGLRDVLDEPVKLHEEWRHSGALEALDQIYDDIFVYGLEGIYQPLAGLPNQHLFAHKIRYTGYLKRAVPSPMPPNRYPRITKGPFILVTPGGGGDGAGVIDWVISAYEADPTIALPALIVFGPFMSRERRKDFAERIARIPKLESLGFEPRLELLMNRAHCVVAMGGYNTFCEVLSFDKPALIVPRVKPRLEQAIRAERADELKLIDVLHDPSENGEGERDPLVMAAALHALPRRLPPSQAFVPSLLDGLPAISRALADDLSMPIRGRLLAQNAAATS</sequence>
<name>A0A0N0MAR6_9HYPH</name>
<dbReference type="OrthoDB" id="9802126at2"/>
<keyword evidence="3" id="KW-1185">Reference proteome</keyword>
<dbReference type="Pfam" id="PF04101">
    <property type="entry name" value="Glyco_tran_28_C"/>
    <property type="match status" value="1"/>
</dbReference>
<comment type="caution">
    <text evidence="2">The sequence shown here is derived from an EMBL/GenBank/DDBJ whole genome shotgun (WGS) entry which is preliminary data.</text>
</comment>